<dbReference type="GO" id="GO:0005856">
    <property type="term" value="C:cytoskeleton"/>
    <property type="evidence" value="ECO:0007669"/>
    <property type="project" value="TreeGrafter"/>
</dbReference>
<evidence type="ECO:0000313" key="9">
    <source>
        <dbReference type="Proteomes" id="UP000682877"/>
    </source>
</evidence>
<feature type="region of interest" description="Disordered" evidence="5">
    <location>
        <begin position="1953"/>
        <end position="1986"/>
    </location>
</feature>
<feature type="region of interest" description="Disordered" evidence="5">
    <location>
        <begin position="575"/>
        <end position="599"/>
    </location>
</feature>
<dbReference type="Pfam" id="PF01535">
    <property type="entry name" value="PPR"/>
    <property type="match status" value="2"/>
</dbReference>
<feature type="coiled-coil region" evidence="4">
    <location>
        <begin position="1361"/>
        <end position="1406"/>
    </location>
</feature>
<dbReference type="PROSITE" id="PS51375">
    <property type="entry name" value="PPR"/>
    <property type="match status" value="5"/>
</dbReference>
<dbReference type="Pfam" id="PF07765">
    <property type="entry name" value="KIP1"/>
    <property type="match status" value="1"/>
</dbReference>
<dbReference type="PROSITE" id="PS51774">
    <property type="entry name" value="NAB"/>
    <property type="match status" value="1"/>
</dbReference>
<dbReference type="FunFam" id="1.25.40.10:FF:000343">
    <property type="entry name" value="Pentatricopeptide repeat-containing protein At3g58590"/>
    <property type="match status" value="1"/>
</dbReference>
<dbReference type="PROSITE" id="PS50011">
    <property type="entry name" value="PROTEIN_KINASE_DOM"/>
    <property type="match status" value="1"/>
</dbReference>
<name>A0A8S1ZME5_ARAAE</name>
<dbReference type="Pfam" id="PF06760">
    <property type="entry name" value="DUF1221"/>
    <property type="match status" value="1"/>
</dbReference>
<feature type="repeat" description="PPR" evidence="3">
    <location>
        <begin position="790"/>
        <end position="824"/>
    </location>
</feature>
<feature type="domain" description="NAB" evidence="7">
    <location>
        <begin position="1875"/>
        <end position="1949"/>
    </location>
</feature>
<dbReference type="GO" id="GO:0004672">
    <property type="term" value="F:protein kinase activity"/>
    <property type="evidence" value="ECO:0007669"/>
    <property type="project" value="InterPro"/>
</dbReference>
<keyword evidence="1" id="KW-0677">Repeat</keyword>
<feature type="region of interest" description="Disordered" evidence="5">
    <location>
        <begin position="1322"/>
        <end position="1342"/>
    </location>
</feature>
<feature type="region of interest" description="Disordered" evidence="5">
    <location>
        <begin position="2085"/>
        <end position="2108"/>
    </location>
</feature>
<sequence>MEQFRQIGEVLGSLNALMVLQDDILINQRQCCLLLDIFSLAFNTVAEEIRHNLKLEEKHTKWRALEQPLRELYRVFKEGEMYVRNCMSNKDWWGKVINFHQNKDCVEFHIHNLLCYFSAVIEAIETAGEISGLDPAEMERRRVVFSRKYDREWNDPKLFQWRYGKQYLVPRDICIRFEHSWREDRWNLVEALQEKRKSKSDEIGKTEKRLADFLLKKLTGLEQFNGKLFPSSILVGSKDYQVRRRLGGGGQYKEIQWLGDSFVLRHFFGDLEPLNAEISSLLSLCHSNILQYLCGFYDEERKECSLVMELMHKDLKSYMKENCGPRRRYLFSVPVVIDIMLQIARGMEYLHSNEIFHGDLNPMNILLKERSHTEGYFHAKISGFGLTSVKNQSFSRASSRPTTPDPVIWYAPEVLTEMEQDLKGTAPRSKFTHKADVYSFAMVCFELITGKVPFEDDHLQGEKMAKNIRTGERPLFPFPSPKYLVSLIKRCWHSEPNQRPTFSSICRILRYIKKFLVVNPDHGHLQIQNPLVDCWDLEARFLKKFSMESGSHAGSVTQIPFQLYSYRIAEKEKMSPNFNKEENSETGESVSEGVSVVEDPPTMPMYTKSLCLDAISEYSDTRSVYSEAPIKKTSALKKSGDTIKNRRNSISGLRSPGSSPIKPRSTPKVSSPLSPFGRSNSKARKDTRLPLSPMSPLSHGRRRQLTGFVRLKIGFLRLLVMASQTQLRLIICEFSRKFQTRLSTQKLHSFVTKSKLSRDPYFATQLVRFYALNDDLLSARKLFDVFPDRSVFLWNSIIRAYAKAYQFSTSLSLFSQMLSSDTRPDNFTYACLARGFSESFDAEGLRRIHGIAIVSGLGFDQICGSAIVKAYSNAGLIVEASKLFCSIPDPDLALWNVMILGYGCCGFWDEGINLFNLMQHRGHVPNCYTMVALTTGLIDPSLLLIAWSIHGFCLKINLDSHSYVGCALVNMYSRCMCIASACSVYTSICEPDLVACSSLITGYSRCGNHKEALHMFADLRMSGKKPDCVLVAIVLGSCAELSDSVYGKEVHGYVIRLGLELDIKVCSALIDMYSKCGFLDCAMSLFAGIPEKNIVSFNSLILGLGLHGFASSAFEKFTEMLEMGLKPDKITFSALLCTCCHSGLLDKGQEIFERMKSEFGIEPQTEHYVYMVKLMGMAGKLEEAFEFVMSLRKPIDSGILGALLSCCEVHENTHLAEVVAEKIQKSGEERRSVYKVMLSNVYARYGRWDEVERLRDEARTRIVRMERAKTEVEKKVSKLLKFIQNKNRIPRDSKKELLGIVNDLQEQCQSLYSACDDFQQDLDPKSGGRRKGKSRAASSSSDLEYYSSEEIENVVEEGIEICELQNKIEALRNEAEEKQRELTLRVNQLEQELGNAKAECDRKGNLEKEIAMKASESKQLGEKNKGLRSQISGLESVLKEKGDEISTLVNKFGNSELGLTSRIEDLKCQLKNLEQEIGFLRARNAGLAGNLEVKRVEEKERVKGLMDQVNGMKHELESLRSQKDESEAKLEKKVEEVTETKMQLKNLEEETEEERNRLNEEIDNLRGENQMLDRRIAELDSLHMEMKTKSDHEMEDASKKLDIQVSDQKKLVKEQDDIIRRLSAKIKDQQRLLKEQKDTIDKFSEDQKLSKRWSFGSSRDSKLNPNALERKMEELAEDFRMKIEDHIRILYRRIHVAEQIHLESKNDYIKTRDMLQENKENRESLMFFETQFNKMKDALEEGFTGSETAMKKLEEAEETTNRVARLAKEMESAKHWVSEKKSEVETLTAKLECREAQETLLKEKLSKLEKKLAEEGTEKLKLAKVLSKFETRIKELEMKVKGREVELCPGHDLLVPDIELLIGEEMRKLSIRDSLKSFFEPHLHPDNGESLKGTKTEIDEKVKKILGIVESGDIEEDESKRLVVAELVKDFYKEYESLYHQYDDLTGEIRKKVHGKGENDSSSSSSSDSDSDAKSKRNGRGENDIELVKKQMEDANLEIDDLKRKLATTDEEKEAVESEHQEILKKLKESEEICGNLRLETEKLTSENKELNQKLEVAGETESDLNQKLEDVKKERDGLEAELANKAKDHESTLEEVNCLQGQKNETEAELEREKQEKPALMNQINDVQKALLEQEAAYNTLSQEHKQINGLFEEREATIKKLTDDYKQAREMLEEYMSKMEETERRMQETGKDVALRESAIVDLEETVESLRNEVEMKGDEIESLMEKMSNIEVKLRLSNQKLRVTEQVLTEKEGELKRIEAKHLEEQALLEEKIAATHETYRGMIKDISERVNSTILNRFQSLSEKLEEKHISYEETVVEATNMLLTAKKCVIEMKKEKEEMEKEKEEVEKKLEGQVREEEKEKEKLKETLLGLGEEKREAIRQLCVWIEHHRDRCEYLEEVLSKMVVARGQRRSQRA</sequence>
<dbReference type="GO" id="GO:0005524">
    <property type="term" value="F:ATP binding"/>
    <property type="evidence" value="ECO:0007669"/>
    <property type="project" value="InterPro"/>
</dbReference>
<proteinExistence type="predicted"/>
<dbReference type="PANTHER" id="PTHR47357">
    <property type="entry name" value="COP1-INTERACTIVE PROTEIN 1"/>
    <property type="match status" value="1"/>
</dbReference>
<dbReference type="Gene3D" id="1.10.510.10">
    <property type="entry name" value="Transferase(Phosphotransferase) domain 1"/>
    <property type="match status" value="1"/>
</dbReference>
<dbReference type="Pfam" id="PF07714">
    <property type="entry name" value="PK_Tyr_Ser-Thr"/>
    <property type="match status" value="1"/>
</dbReference>
<gene>
    <name evidence="8" type="ORF">AARE701A_LOCUS3995</name>
</gene>
<dbReference type="InterPro" id="IPR002885">
    <property type="entry name" value="PPR_rpt"/>
</dbReference>
<dbReference type="EMBL" id="LR999452">
    <property type="protein sequence ID" value="CAE5962202.1"/>
    <property type="molecule type" value="Genomic_DNA"/>
</dbReference>
<accession>A0A8S1ZME5</accession>
<dbReference type="InterPro" id="IPR001245">
    <property type="entry name" value="Ser-Thr/Tyr_kinase_cat_dom"/>
</dbReference>
<dbReference type="InterPro" id="IPR011990">
    <property type="entry name" value="TPR-like_helical_dom_sf"/>
</dbReference>
<feature type="coiled-coil region" evidence="4">
    <location>
        <begin position="1456"/>
        <end position="1582"/>
    </location>
</feature>
<evidence type="ECO:0000256" key="5">
    <source>
        <dbReference type="SAM" id="MobiDB-lite"/>
    </source>
</evidence>
<feature type="repeat" description="PPR" evidence="3">
    <location>
        <begin position="891"/>
        <end position="925"/>
    </location>
</feature>
<protein>
    <recommendedName>
        <fullName evidence="10">Protein kinase domain-containing protein</fullName>
    </recommendedName>
</protein>
<dbReference type="PANTHER" id="PTHR47357:SF1">
    <property type="entry name" value="SPINDLE POLE BODY COMPONENT 110"/>
    <property type="match status" value="1"/>
</dbReference>
<feature type="compositionally biased region" description="Low complexity" evidence="5">
    <location>
        <begin position="586"/>
        <end position="598"/>
    </location>
</feature>
<dbReference type="FunFam" id="1.25.40.10:FF:001811">
    <property type="entry name" value="Putative pentatricopeptide repeat-containing protein At1g64310"/>
    <property type="match status" value="1"/>
</dbReference>
<dbReference type="GO" id="GO:0005200">
    <property type="term" value="F:structural constituent of cytoskeleton"/>
    <property type="evidence" value="ECO:0007669"/>
    <property type="project" value="TreeGrafter"/>
</dbReference>
<feature type="coiled-coil region" evidence="4">
    <location>
        <begin position="2299"/>
        <end position="2386"/>
    </location>
</feature>
<dbReference type="NCBIfam" id="TIGR00756">
    <property type="entry name" value="PPR"/>
    <property type="match status" value="4"/>
</dbReference>
<feature type="compositionally biased region" description="Polar residues" evidence="5">
    <location>
        <begin position="667"/>
        <end position="680"/>
    </location>
</feature>
<dbReference type="InterPro" id="IPR011009">
    <property type="entry name" value="Kinase-like_dom_sf"/>
</dbReference>
<organism evidence="8 9">
    <name type="scientific">Arabidopsis arenosa</name>
    <name type="common">Sand rock-cress</name>
    <name type="synonym">Cardaminopsis arenosa</name>
    <dbReference type="NCBI Taxonomy" id="38785"/>
    <lineage>
        <taxon>Eukaryota</taxon>
        <taxon>Viridiplantae</taxon>
        <taxon>Streptophyta</taxon>
        <taxon>Embryophyta</taxon>
        <taxon>Tracheophyta</taxon>
        <taxon>Spermatophyta</taxon>
        <taxon>Magnoliopsida</taxon>
        <taxon>eudicotyledons</taxon>
        <taxon>Gunneridae</taxon>
        <taxon>Pentapetalae</taxon>
        <taxon>rosids</taxon>
        <taxon>malvids</taxon>
        <taxon>Brassicales</taxon>
        <taxon>Brassicaceae</taxon>
        <taxon>Camelineae</taxon>
        <taxon>Arabidopsis</taxon>
    </lineage>
</organism>
<feature type="coiled-coil region" evidence="4">
    <location>
        <begin position="1749"/>
        <end position="1846"/>
    </location>
</feature>
<evidence type="ECO:0000256" key="4">
    <source>
        <dbReference type="SAM" id="Coils"/>
    </source>
</evidence>
<feature type="repeat" description="PPR" evidence="3">
    <location>
        <begin position="992"/>
        <end position="1026"/>
    </location>
</feature>
<dbReference type="FunFam" id="1.25.40.10:FF:000090">
    <property type="entry name" value="Pentatricopeptide repeat-containing protein, chloroplastic"/>
    <property type="match status" value="1"/>
</dbReference>
<dbReference type="FunFam" id="1.10.510.10:FF:000778">
    <property type="entry name" value="Kinase family protein"/>
    <property type="match status" value="1"/>
</dbReference>
<dbReference type="InterPro" id="IPR010632">
    <property type="entry name" value="DUF1221"/>
</dbReference>
<evidence type="ECO:0000313" key="8">
    <source>
        <dbReference type="EMBL" id="CAE5962202.1"/>
    </source>
</evidence>
<feature type="repeat" description="PPR" evidence="3">
    <location>
        <begin position="1128"/>
        <end position="1158"/>
    </location>
</feature>
<dbReference type="SUPFAM" id="SSF56112">
    <property type="entry name" value="Protein kinase-like (PK-like)"/>
    <property type="match status" value="1"/>
</dbReference>
<reference evidence="8" key="1">
    <citation type="submission" date="2021-01" db="EMBL/GenBank/DDBJ databases">
        <authorList>
            <person name="Bezrukov I."/>
        </authorList>
    </citation>
    <scope>NUCLEOTIDE SEQUENCE</scope>
</reference>
<evidence type="ECO:0000256" key="2">
    <source>
        <dbReference type="ARBA" id="ARBA00023054"/>
    </source>
</evidence>
<evidence type="ECO:0008006" key="10">
    <source>
        <dbReference type="Google" id="ProtNLM"/>
    </source>
</evidence>
<evidence type="ECO:0000259" key="7">
    <source>
        <dbReference type="PROSITE" id="PS51774"/>
    </source>
</evidence>
<feature type="domain" description="Protein kinase" evidence="6">
    <location>
        <begin position="240"/>
        <end position="516"/>
    </location>
</feature>
<dbReference type="Gene3D" id="1.25.40.10">
    <property type="entry name" value="Tetratricopeptide repeat domain"/>
    <property type="match status" value="4"/>
</dbReference>
<evidence type="ECO:0000259" key="6">
    <source>
        <dbReference type="PROSITE" id="PS50011"/>
    </source>
</evidence>
<dbReference type="Pfam" id="PF13041">
    <property type="entry name" value="PPR_2"/>
    <property type="match status" value="2"/>
</dbReference>
<dbReference type="Proteomes" id="UP000682877">
    <property type="component" value="Chromosome 2"/>
</dbReference>
<feature type="region of interest" description="Disordered" evidence="5">
    <location>
        <begin position="636"/>
        <end position="699"/>
    </location>
</feature>
<keyword evidence="9" id="KW-1185">Reference proteome</keyword>
<evidence type="ECO:0000256" key="1">
    <source>
        <dbReference type="ARBA" id="ARBA00022737"/>
    </source>
</evidence>
<feature type="compositionally biased region" description="Basic and acidic residues" evidence="5">
    <location>
        <begin position="1971"/>
        <end position="1986"/>
    </location>
</feature>
<keyword evidence="2 4" id="KW-0175">Coiled coil</keyword>
<dbReference type="GO" id="GO:0016020">
    <property type="term" value="C:membrane"/>
    <property type="evidence" value="ECO:0007669"/>
    <property type="project" value="UniProtKB-ARBA"/>
</dbReference>
<evidence type="ECO:0000256" key="3">
    <source>
        <dbReference type="PROSITE-ProRule" id="PRU00708"/>
    </source>
</evidence>
<dbReference type="InterPro" id="IPR000719">
    <property type="entry name" value="Prot_kinase_dom"/>
</dbReference>
<feature type="coiled-coil region" evidence="4">
    <location>
        <begin position="1619"/>
        <end position="1646"/>
    </location>
</feature>
<feature type="repeat" description="PPR" evidence="3">
    <location>
        <begin position="1093"/>
        <end position="1127"/>
    </location>
</feature>
<dbReference type="InterPro" id="IPR011684">
    <property type="entry name" value="NAB"/>
</dbReference>
<dbReference type="GO" id="GO:0003779">
    <property type="term" value="F:actin binding"/>
    <property type="evidence" value="ECO:0007669"/>
    <property type="project" value="InterPro"/>
</dbReference>
<feature type="compositionally biased region" description="Polar residues" evidence="5">
    <location>
        <begin position="648"/>
        <end position="658"/>
    </location>
</feature>